<keyword evidence="9" id="KW-0131">Cell cycle</keyword>
<proteinExistence type="inferred from homology"/>
<keyword evidence="6" id="KW-0010">Activator</keyword>
<dbReference type="InterPro" id="IPR003316">
    <property type="entry name" value="E2F_WHTH_DNA-bd_dom"/>
</dbReference>
<dbReference type="InterPro" id="IPR015633">
    <property type="entry name" value="E2F"/>
</dbReference>
<evidence type="ECO:0000256" key="12">
    <source>
        <dbReference type="SAM" id="MobiDB-lite"/>
    </source>
</evidence>
<dbReference type="InterPro" id="IPR036390">
    <property type="entry name" value="WH_DNA-bd_sf"/>
</dbReference>
<evidence type="ECO:0000256" key="6">
    <source>
        <dbReference type="ARBA" id="ARBA00023159"/>
    </source>
</evidence>
<feature type="domain" description="E2F/DP family winged-helix DNA-binding" evidence="13">
    <location>
        <begin position="315"/>
        <end position="401"/>
    </location>
</feature>
<feature type="region of interest" description="Disordered" evidence="12">
    <location>
        <begin position="100"/>
        <end position="122"/>
    </location>
</feature>
<dbReference type="InterPro" id="IPR036388">
    <property type="entry name" value="WH-like_DNA-bd_sf"/>
</dbReference>
<dbReference type="EMBL" id="JAYMGO010000007">
    <property type="protein sequence ID" value="KAL1271815.1"/>
    <property type="molecule type" value="Genomic_DNA"/>
</dbReference>
<evidence type="ECO:0000256" key="5">
    <source>
        <dbReference type="ARBA" id="ARBA00023125"/>
    </source>
</evidence>
<evidence type="ECO:0000313" key="15">
    <source>
        <dbReference type="Proteomes" id="UP001558613"/>
    </source>
</evidence>
<evidence type="ECO:0000256" key="2">
    <source>
        <dbReference type="ARBA" id="ARBA00010940"/>
    </source>
</evidence>
<evidence type="ECO:0000256" key="4">
    <source>
        <dbReference type="ARBA" id="ARBA00023015"/>
    </source>
</evidence>
<keyword evidence="4 11" id="KW-0805">Transcription regulation</keyword>
<organism evidence="14 15">
    <name type="scientific">Cirrhinus molitorella</name>
    <name type="common">mud carp</name>
    <dbReference type="NCBI Taxonomy" id="172907"/>
    <lineage>
        <taxon>Eukaryota</taxon>
        <taxon>Metazoa</taxon>
        <taxon>Chordata</taxon>
        <taxon>Craniata</taxon>
        <taxon>Vertebrata</taxon>
        <taxon>Euteleostomi</taxon>
        <taxon>Actinopterygii</taxon>
        <taxon>Neopterygii</taxon>
        <taxon>Teleostei</taxon>
        <taxon>Ostariophysi</taxon>
        <taxon>Cypriniformes</taxon>
        <taxon>Cyprinidae</taxon>
        <taxon>Labeoninae</taxon>
        <taxon>Labeonini</taxon>
        <taxon>Cirrhinus</taxon>
    </lineage>
</organism>
<evidence type="ECO:0000256" key="3">
    <source>
        <dbReference type="ARBA" id="ARBA00022491"/>
    </source>
</evidence>
<evidence type="ECO:0000313" key="14">
    <source>
        <dbReference type="EMBL" id="KAL1271815.1"/>
    </source>
</evidence>
<feature type="compositionally biased region" description="Polar residues" evidence="12">
    <location>
        <begin position="507"/>
        <end position="543"/>
    </location>
</feature>
<dbReference type="Proteomes" id="UP001558613">
    <property type="component" value="Unassembled WGS sequence"/>
</dbReference>
<evidence type="ECO:0000256" key="8">
    <source>
        <dbReference type="ARBA" id="ARBA00023242"/>
    </source>
</evidence>
<keyword evidence="5 11" id="KW-0238">DNA-binding</keyword>
<keyword evidence="8 11" id="KW-0539">Nucleus</keyword>
<evidence type="ECO:0000256" key="1">
    <source>
        <dbReference type="ARBA" id="ARBA00004123"/>
    </source>
</evidence>
<feature type="region of interest" description="Disordered" evidence="12">
    <location>
        <begin position="271"/>
        <end position="292"/>
    </location>
</feature>
<gene>
    <name evidence="14" type="ORF">QQF64_030831</name>
</gene>
<feature type="region of interest" description="Disordered" evidence="12">
    <location>
        <begin position="394"/>
        <end position="428"/>
    </location>
</feature>
<accession>A0ABR3N4F9</accession>
<keyword evidence="3" id="KW-0678">Repressor</keyword>
<evidence type="ECO:0000256" key="9">
    <source>
        <dbReference type="ARBA" id="ARBA00023306"/>
    </source>
</evidence>
<evidence type="ECO:0000256" key="10">
    <source>
        <dbReference type="ARBA" id="ARBA00039673"/>
    </source>
</evidence>
<feature type="region of interest" description="Disordered" evidence="12">
    <location>
        <begin position="604"/>
        <end position="641"/>
    </location>
</feature>
<feature type="compositionally biased region" description="Polar residues" evidence="12">
    <location>
        <begin position="604"/>
        <end position="640"/>
    </location>
</feature>
<comment type="similarity">
    <text evidence="2 11">Belongs to the E2F/DP family.</text>
</comment>
<feature type="compositionally biased region" description="Acidic residues" evidence="12">
    <location>
        <begin position="275"/>
        <end position="292"/>
    </location>
</feature>
<keyword evidence="7 11" id="KW-0804">Transcription</keyword>
<feature type="compositionally biased region" description="Basic and acidic residues" evidence="12">
    <location>
        <begin position="135"/>
        <end position="145"/>
    </location>
</feature>
<evidence type="ECO:0000256" key="11">
    <source>
        <dbReference type="RuleBase" id="RU003796"/>
    </source>
</evidence>
<feature type="compositionally biased region" description="Low complexity" evidence="12">
    <location>
        <begin position="414"/>
        <end position="428"/>
    </location>
</feature>
<feature type="compositionally biased region" description="Polar residues" evidence="12">
    <location>
        <begin position="865"/>
        <end position="875"/>
    </location>
</feature>
<feature type="domain" description="E2F/DP family winged-helix DNA-binding" evidence="13">
    <location>
        <begin position="168"/>
        <end position="237"/>
    </location>
</feature>
<dbReference type="Pfam" id="PF02319">
    <property type="entry name" value="WHD_E2F_TDP"/>
    <property type="match status" value="2"/>
</dbReference>
<dbReference type="PANTHER" id="PTHR12081:SF40">
    <property type="entry name" value="TRANSCRIPTION FACTOR E2F8"/>
    <property type="match status" value="1"/>
</dbReference>
<dbReference type="Gene3D" id="1.10.10.10">
    <property type="entry name" value="Winged helix-like DNA-binding domain superfamily/Winged helix DNA-binding domain"/>
    <property type="match status" value="2"/>
</dbReference>
<feature type="region of interest" description="Disordered" evidence="12">
    <location>
        <begin position="865"/>
        <end position="887"/>
    </location>
</feature>
<comment type="caution">
    <text evidence="14">The sequence shown here is derived from an EMBL/GenBank/DDBJ whole genome shotgun (WGS) entry which is preliminary data.</text>
</comment>
<evidence type="ECO:0000259" key="13">
    <source>
        <dbReference type="SMART" id="SM01372"/>
    </source>
</evidence>
<dbReference type="SMART" id="SM01372">
    <property type="entry name" value="E2F_TDP"/>
    <property type="match status" value="2"/>
</dbReference>
<feature type="compositionally biased region" description="Acidic residues" evidence="12">
    <location>
        <begin position="147"/>
        <end position="159"/>
    </location>
</feature>
<dbReference type="SUPFAM" id="SSF46785">
    <property type="entry name" value="Winged helix' DNA-binding domain"/>
    <property type="match status" value="2"/>
</dbReference>
<sequence>MTSCGISSRKSDSASSVCSSSCDWRRGELRRGGGGYISLFGWKMSSTLSEGQKLIRKPLISPFKEKTANDKCHVFVEPQTPLKNSSKASEAALLEIHKNMGPLTTPTKGLEAPSSEPWTPTSNLKMLISAASPEIRNREKERAVDSGESENSQEPEQGEEVEKLQISRKDKSLGLLCYKFLARYPNYPNPAVNNDISLDDVATELNVERRRIYDIMNVLESLNMVSRLAKNRYTWHGRVKLAQTLATLKRAGKENRYDQLMQQIRQRSLEREDREFDLDGEEKENEEMSSFDIDGDSGQAELSGADHKAATVNSRKDKSLRVMSQKFVMLFLVSSPPVVSLEIAAKILIGEDHVVDQDKNKFKTKIRRLYDIANVLSSLELIKKVHVTEDRGRKPAFKWTGPEDLPSPKDLGTSASSSTSRPLESRSSVDNCAKNLFSSPGTKRGFTRHHSLVKLVKSIQDDRRKINSAPSSPIKMTGDSANGEFYTNKMAHLAAICKKQLDEQSTGRRIQPNNEATDALNGSTSQVSELPESTSASNHQSHVPSGMQIPVIPAGAIPYLSTKCSPIIPVLIPQHQAAGPYAVYMHHTSLRPQPTSLAVRSMTFESPGSANTKTSPAATASSNQINQQSSHGKEPTSPSTLKRACGEKNLAASPSKLQRIEPKSVSPKLCEILQARLKARRGAFASNRPSPRALHLEFSKPSENQLSSLITSTVPLEHSVETFLEKDEKVQTSDNEAGLTPVRPPQSQAQKLSVQDMMLPSGPIHTETLIPAGYLIPISQQSLVNFRDPQCSTGESSKASTPTYNIYHTPTAGSRPPLPQEVTPTRLPFHRIPSVSPFPSQGHRIHSPSPAILNFTLQNLGLIPGTNTPNSTPEQAGTLPSPHPGLPPQSMIFVKPISPARALQPASIHGQPVTLISIPQGLVTTPKGASQHLQQSFFHTPVSFPTVTNTAAPKNIYIPQRKLDVSPEDT</sequence>
<keyword evidence="15" id="KW-1185">Reference proteome</keyword>
<name>A0ABR3N4F9_9TELE</name>
<comment type="subcellular location">
    <subcellularLocation>
        <location evidence="1 11">Nucleus</location>
    </subcellularLocation>
</comment>
<feature type="region of interest" description="Disordered" evidence="12">
    <location>
        <begin position="727"/>
        <end position="748"/>
    </location>
</feature>
<feature type="region of interest" description="Disordered" evidence="12">
    <location>
        <begin position="135"/>
        <end position="165"/>
    </location>
</feature>
<protein>
    <recommendedName>
        <fullName evidence="10">Transcription factor E2F8</fullName>
    </recommendedName>
</protein>
<feature type="region of interest" description="Disordered" evidence="12">
    <location>
        <begin position="504"/>
        <end position="545"/>
    </location>
</feature>
<reference evidence="14 15" key="1">
    <citation type="submission" date="2023-09" db="EMBL/GenBank/DDBJ databases">
        <authorList>
            <person name="Wang M."/>
        </authorList>
    </citation>
    <scope>NUCLEOTIDE SEQUENCE [LARGE SCALE GENOMIC DNA]</scope>
    <source>
        <strain evidence="14">GT-2023</strain>
        <tissue evidence="14">Liver</tissue>
    </source>
</reference>
<evidence type="ECO:0000256" key="7">
    <source>
        <dbReference type="ARBA" id="ARBA00023163"/>
    </source>
</evidence>
<dbReference type="PANTHER" id="PTHR12081">
    <property type="entry name" value="TRANSCRIPTION FACTOR E2F"/>
    <property type="match status" value="1"/>
</dbReference>